<evidence type="ECO:0000256" key="6">
    <source>
        <dbReference type="ARBA" id="ARBA00022989"/>
    </source>
</evidence>
<keyword evidence="3" id="KW-0813">Transport</keyword>
<proteinExistence type="inferred from homology"/>
<evidence type="ECO:0000313" key="11">
    <source>
        <dbReference type="Proteomes" id="UP001288320"/>
    </source>
</evidence>
<gene>
    <name evidence="10" type="ORF">R6G74_05590</name>
</gene>
<dbReference type="RefSeq" id="WP_087071075.1">
    <property type="nucleotide sequence ID" value="NZ_CAUPFC010000006.1"/>
</dbReference>
<comment type="subcellular location">
    <subcellularLocation>
        <location evidence="1">Cell membrane</location>
        <topology evidence="1">Multi-pass membrane protein</topology>
    </subcellularLocation>
</comment>
<evidence type="ECO:0000256" key="2">
    <source>
        <dbReference type="ARBA" id="ARBA00009854"/>
    </source>
</evidence>
<dbReference type="NCBIfam" id="TIGR01625">
    <property type="entry name" value="YidE_YbjL_dupl"/>
    <property type="match status" value="2"/>
</dbReference>
<feature type="domain" description="RCK C-terminal" evidence="9">
    <location>
        <begin position="254"/>
        <end position="338"/>
    </location>
</feature>
<dbReference type="GO" id="GO:0008324">
    <property type="term" value="F:monoatomic cation transmembrane transporter activity"/>
    <property type="evidence" value="ECO:0007669"/>
    <property type="project" value="InterPro"/>
</dbReference>
<dbReference type="AlphaFoldDB" id="A0AAW9HIY9"/>
<feature type="transmembrane region" description="Helical" evidence="8">
    <location>
        <begin position="61"/>
        <end position="80"/>
    </location>
</feature>
<dbReference type="InterPro" id="IPR050144">
    <property type="entry name" value="AAE_transporter"/>
</dbReference>
<evidence type="ECO:0000259" key="9">
    <source>
        <dbReference type="PROSITE" id="PS51202"/>
    </source>
</evidence>
<dbReference type="GO" id="GO:0005886">
    <property type="term" value="C:plasma membrane"/>
    <property type="evidence" value="ECO:0007669"/>
    <property type="project" value="UniProtKB-SubCell"/>
</dbReference>
<name>A0AAW9HIY9_9ACTO</name>
<comment type="similarity">
    <text evidence="2">Belongs to the AAE transporter (TC 2.A.81) family.</text>
</comment>
<keyword evidence="7 8" id="KW-0472">Membrane</keyword>
<dbReference type="InterPro" id="IPR006512">
    <property type="entry name" value="YidE_YbjL"/>
</dbReference>
<dbReference type="Gene3D" id="3.30.70.1450">
    <property type="entry name" value="Regulator of K+ conductance, C-terminal domain"/>
    <property type="match status" value="1"/>
</dbReference>
<reference evidence="10" key="1">
    <citation type="submission" date="2023-10" db="EMBL/GenBank/DDBJ databases">
        <title>Whole Genome based description of the genera Actinobaculum and Actinotignum reveals a complex phylogenetic relationship within the species included in the genus Actinotignum.</title>
        <authorList>
            <person name="Jensen C.S."/>
            <person name="Dargis R."/>
            <person name="Kemp M."/>
            <person name="Christensen J.J."/>
        </authorList>
    </citation>
    <scope>NUCLEOTIDE SEQUENCE</scope>
    <source>
        <strain evidence="10">SLA_B245</strain>
    </source>
</reference>
<dbReference type="Pfam" id="PF02080">
    <property type="entry name" value="TrkA_C"/>
    <property type="match status" value="1"/>
</dbReference>
<feature type="transmembrane region" description="Helical" evidence="8">
    <location>
        <begin position="374"/>
        <end position="392"/>
    </location>
</feature>
<keyword evidence="6 8" id="KW-1133">Transmembrane helix</keyword>
<feature type="transmembrane region" description="Helical" evidence="8">
    <location>
        <begin position="501"/>
        <end position="521"/>
    </location>
</feature>
<feature type="transmembrane region" description="Helical" evidence="8">
    <location>
        <begin position="348"/>
        <end position="368"/>
    </location>
</feature>
<protein>
    <submittedName>
        <fullName evidence="10">TrkA C-terminal domain-containing protein</fullName>
    </submittedName>
</protein>
<dbReference type="PROSITE" id="PS51202">
    <property type="entry name" value="RCK_C"/>
    <property type="match status" value="1"/>
</dbReference>
<evidence type="ECO:0000256" key="3">
    <source>
        <dbReference type="ARBA" id="ARBA00022448"/>
    </source>
</evidence>
<keyword evidence="4" id="KW-1003">Cell membrane</keyword>
<dbReference type="PANTHER" id="PTHR30445:SF3">
    <property type="entry name" value="TRANSPORT PROTEIN YIDE-RELATED"/>
    <property type="match status" value="1"/>
</dbReference>
<evidence type="ECO:0000256" key="8">
    <source>
        <dbReference type="SAM" id="Phobius"/>
    </source>
</evidence>
<evidence type="ECO:0000256" key="1">
    <source>
        <dbReference type="ARBA" id="ARBA00004651"/>
    </source>
</evidence>
<feature type="transmembrane region" description="Helical" evidence="8">
    <location>
        <begin position="6"/>
        <end position="25"/>
    </location>
</feature>
<dbReference type="InterPro" id="IPR036721">
    <property type="entry name" value="RCK_C_sf"/>
</dbReference>
<dbReference type="PANTHER" id="PTHR30445">
    <property type="entry name" value="K(+)_H(+) ANTIPORTER SUBUNIT KHTT"/>
    <property type="match status" value="1"/>
</dbReference>
<sequence length="523" mass="54372">MAILDSSPLLTIFVVVALGSLLGAIPLGRIRIGAAGALFVGLAMSARFPELGAGMDVVQSLGLALFVYTVGIASGAAFFAQLRRNLSLLLASVVAVFLAAGAALVMGILFGIERPFLAGLFTGATTAAPALATATRLTDGSTQPAIGYAFGYPLAVIIGIILVSLIVGRAWPGLRDTPSLAGSLLDPRTITVEHPMNLRDIPEWADGRVRVSYLRRGERVRVALPGEDLEIGDDVVVVGLAADVEAAAAHLGHLRSEHLADDRSHVDFNRLVVSNPDVAARSIGELNLPAKYGAVVTRVRRGDLELLARDDFILEPGDRVTVVAPRERWDAIADLFGDSERSISEIDVLSLSVGMVAGLLLGFVTFPLPGGQVFQLGTAAGPLIAGMFLGAARRTGPFVWAMPEAANLTMRQLGLTLFLAGLGLTAGPGFAQIVVSPQAVGAAVTVCVITLVSCAALLVAGAWVLRLSAPRTAGAIAGFLGQPAVLDAATSRVGDERIDNAYATLFAFSIVVKIFLVPAVLVL</sequence>
<feature type="transmembrane region" description="Helical" evidence="8">
    <location>
        <begin position="440"/>
        <end position="465"/>
    </location>
</feature>
<accession>A0AAW9HIY9</accession>
<evidence type="ECO:0000256" key="7">
    <source>
        <dbReference type="ARBA" id="ARBA00023136"/>
    </source>
</evidence>
<feature type="transmembrane region" description="Helical" evidence="8">
    <location>
        <begin position="413"/>
        <end position="434"/>
    </location>
</feature>
<dbReference type="GeneID" id="92813798"/>
<evidence type="ECO:0000256" key="5">
    <source>
        <dbReference type="ARBA" id="ARBA00022692"/>
    </source>
</evidence>
<comment type="caution">
    <text evidence="10">The sequence shown here is derived from an EMBL/GenBank/DDBJ whole genome shotgun (WGS) entry which is preliminary data.</text>
</comment>
<organism evidence="10 11">
    <name type="scientific">Actinotignum timonense</name>
    <dbReference type="NCBI Taxonomy" id="1870995"/>
    <lineage>
        <taxon>Bacteria</taxon>
        <taxon>Bacillati</taxon>
        <taxon>Actinomycetota</taxon>
        <taxon>Actinomycetes</taxon>
        <taxon>Actinomycetales</taxon>
        <taxon>Actinomycetaceae</taxon>
        <taxon>Actinotignum</taxon>
    </lineage>
</organism>
<feature type="transmembrane region" description="Helical" evidence="8">
    <location>
        <begin position="145"/>
        <end position="167"/>
    </location>
</feature>
<dbReference type="SUPFAM" id="SSF116726">
    <property type="entry name" value="TrkA C-terminal domain-like"/>
    <property type="match status" value="2"/>
</dbReference>
<dbReference type="Proteomes" id="UP001288320">
    <property type="component" value="Unassembled WGS sequence"/>
</dbReference>
<keyword evidence="5 8" id="KW-0812">Transmembrane</keyword>
<dbReference type="Pfam" id="PF06826">
    <property type="entry name" value="Asp-Al_Ex"/>
    <property type="match status" value="2"/>
</dbReference>
<dbReference type="InterPro" id="IPR006037">
    <property type="entry name" value="RCK_C"/>
</dbReference>
<evidence type="ECO:0000313" key="10">
    <source>
        <dbReference type="EMBL" id="MDY5140785.1"/>
    </source>
</evidence>
<feature type="transmembrane region" description="Helical" evidence="8">
    <location>
        <begin position="87"/>
        <end position="112"/>
    </location>
</feature>
<evidence type="ECO:0000256" key="4">
    <source>
        <dbReference type="ARBA" id="ARBA00022475"/>
    </source>
</evidence>
<dbReference type="EMBL" id="JAWNFV010000010">
    <property type="protein sequence ID" value="MDY5140785.1"/>
    <property type="molecule type" value="Genomic_DNA"/>
</dbReference>
<dbReference type="GO" id="GO:0006813">
    <property type="term" value="P:potassium ion transport"/>
    <property type="evidence" value="ECO:0007669"/>
    <property type="project" value="InterPro"/>
</dbReference>